<evidence type="ECO:0000313" key="2">
    <source>
        <dbReference type="EMBL" id="GHO49804.1"/>
    </source>
</evidence>
<dbReference type="InterPro" id="IPR004360">
    <property type="entry name" value="Glyas_Fos-R_dOase_dom"/>
</dbReference>
<dbReference type="InterPro" id="IPR029068">
    <property type="entry name" value="Glyas_Bleomycin-R_OHBP_Dase"/>
</dbReference>
<dbReference type="Gene3D" id="3.10.180.10">
    <property type="entry name" value="2,3-Dihydroxybiphenyl 1,2-Dioxygenase, domain 1"/>
    <property type="match status" value="1"/>
</dbReference>
<dbReference type="AlphaFoldDB" id="A0A8J3ICX6"/>
<dbReference type="EMBL" id="BNJF01000006">
    <property type="protein sequence ID" value="GHO49804.1"/>
    <property type="molecule type" value="Genomic_DNA"/>
</dbReference>
<dbReference type="Pfam" id="PF00903">
    <property type="entry name" value="Glyoxalase"/>
    <property type="match status" value="1"/>
</dbReference>
<name>A0A8J3ICX6_9CHLR</name>
<dbReference type="RefSeq" id="WP_220198896.1">
    <property type="nucleotide sequence ID" value="NZ_BNJF01000006.1"/>
</dbReference>
<dbReference type="Proteomes" id="UP000612362">
    <property type="component" value="Unassembled WGS sequence"/>
</dbReference>
<organism evidence="2 3">
    <name type="scientific">Ktedonospora formicarum</name>
    <dbReference type="NCBI Taxonomy" id="2778364"/>
    <lineage>
        <taxon>Bacteria</taxon>
        <taxon>Bacillati</taxon>
        <taxon>Chloroflexota</taxon>
        <taxon>Ktedonobacteria</taxon>
        <taxon>Ktedonobacterales</taxon>
        <taxon>Ktedonobacteraceae</taxon>
        <taxon>Ktedonospora</taxon>
    </lineage>
</organism>
<sequence length="82" mass="9329">MFSTGLTEIVLIVKDVKAAARFYREVVGLIPQREADDQWAWFFAGKPENLQRLALHKGPLLFEEHSPFPEGSLCFLCPPRKA</sequence>
<dbReference type="SUPFAM" id="SSF54593">
    <property type="entry name" value="Glyoxalase/Bleomycin resistance protein/Dihydroxybiphenyl dioxygenase"/>
    <property type="match status" value="1"/>
</dbReference>
<reference evidence="2" key="1">
    <citation type="submission" date="2020-10" db="EMBL/GenBank/DDBJ databases">
        <title>Taxonomic study of unclassified bacteria belonging to the class Ktedonobacteria.</title>
        <authorList>
            <person name="Yabe S."/>
            <person name="Wang C.M."/>
            <person name="Zheng Y."/>
            <person name="Sakai Y."/>
            <person name="Cavaletti L."/>
            <person name="Monciardini P."/>
            <person name="Donadio S."/>
        </authorList>
    </citation>
    <scope>NUCLEOTIDE SEQUENCE</scope>
    <source>
        <strain evidence="2">SOSP1-1</strain>
    </source>
</reference>
<comment type="caution">
    <text evidence="2">The sequence shown here is derived from an EMBL/GenBank/DDBJ whole genome shotgun (WGS) entry which is preliminary data.</text>
</comment>
<gene>
    <name evidence="2" type="ORF">KSX_79670</name>
</gene>
<accession>A0A8J3ICX6</accession>
<evidence type="ECO:0000259" key="1">
    <source>
        <dbReference type="Pfam" id="PF00903"/>
    </source>
</evidence>
<protein>
    <recommendedName>
        <fullName evidence="1">Glyoxalase/fosfomycin resistance/dioxygenase domain-containing protein</fullName>
    </recommendedName>
</protein>
<feature type="domain" description="Glyoxalase/fosfomycin resistance/dioxygenase" evidence="1">
    <location>
        <begin position="6"/>
        <end position="42"/>
    </location>
</feature>
<keyword evidence="3" id="KW-1185">Reference proteome</keyword>
<evidence type="ECO:0000313" key="3">
    <source>
        <dbReference type="Proteomes" id="UP000612362"/>
    </source>
</evidence>
<proteinExistence type="predicted"/>